<dbReference type="InterPro" id="IPR006963">
    <property type="entry name" value="Mopterin_OxRdtase_4Fe-4S_dom"/>
</dbReference>
<dbReference type="SUPFAM" id="SSF53706">
    <property type="entry name" value="Formate dehydrogenase/DMSO reductase, domains 1-3"/>
    <property type="match status" value="1"/>
</dbReference>
<dbReference type="PANTHER" id="PTHR43105">
    <property type="entry name" value="RESPIRATORY NITRATE REDUCTASE"/>
    <property type="match status" value="1"/>
</dbReference>
<dbReference type="InterPro" id="IPR006656">
    <property type="entry name" value="Mopterin_OxRdtase"/>
</dbReference>
<evidence type="ECO:0000256" key="1">
    <source>
        <dbReference type="ARBA" id="ARBA00001966"/>
    </source>
</evidence>
<protein>
    <recommendedName>
        <fullName evidence="13">NADH-quinone oxidoreductase</fullName>
        <ecNumber evidence="13">7.1.1.-</ecNumber>
    </recommendedName>
</protein>
<comment type="caution">
    <text evidence="17">The sequence shown here is derived from an EMBL/GenBank/DDBJ whole genome shotgun (WGS) entry which is preliminary data.</text>
</comment>
<dbReference type="InterPro" id="IPR054351">
    <property type="entry name" value="NADH_UbQ_OxRdtase_ferredoxin"/>
</dbReference>
<evidence type="ECO:0000256" key="8">
    <source>
        <dbReference type="ARBA" id="ARBA00023004"/>
    </source>
</evidence>
<dbReference type="PROSITE" id="PS00643">
    <property type="entry name" value="COMPLEX1_75K_3"/>
    <property type="match status" value="1"/>
</dbReference>
<evidence type="ECO:0000259" key="14">
    <source>
        <dbReference type="PROSITE" id="PS51085"/>
    </source>
</evidence>
<comment type="subunit">
    <text evidence="11">Composed of 13 different subunits. Subunits NuoCD, E, F, and G constitute the peripheral sector of the complex.</text>
</comment>
<keyword evidence="3 13" id="KW-0004">4Fe-4S</keyword>
<dbReference type="GO" id="GO:0051539">
    <property type="term" value="F:4 iron, 4 sulfur cluster binding"/>
    <property type="evidence" value="ECO:0007669"/>
    <property type="project" value="UniProtKB-KW"/>
</dbReference>
<dbReference type="InterPro" id="IPR050123">
    <property type="entry name" value="Prok_molybdopt-oxidoreductase"/>
</dbReference>
<dbReference type="GO" id="GO:0046872">
    <property type="term" value="F:metal ion binding"/>
    <property type="evidence" value="ECO:0007669"/>
    <property type="project" value="UniProtKB-UniRule"/>
</dbReference>
<dbReference type="FunFam" id="3.30.70.20:FF:000002">
    <property type="entry name" value="NADH-ubiquinone oxidoreductase 75 kDa subunit"/>
    <property type="match status" value="1"/>
</dbReference>
<dbReference type="EC" id="7.1.1.-" evidence="13"/>
<evidence type="ECO:0000256" key="5">
    <source>
        <dbReference type="ARBA" id="ARBA00022719"/>
    </source>
</evidence>
<feature type="domain" description="4Fe-4S His(Cys)3-ligated-type" evidence="16">
    <location>
        <begin position="82"/>
        <end position="121"/>
    </location>
</feature>
<comment type="cofactor">
    <cofactor evidence="13">
        <name>[2Fe-2S] cluster</name>
        <dbReference type="ChEBI" id="CHEBI:190135"/>
    </cofactor>
    <text evidence="13">Binds 1 [2Fe-2S] cluster per subunit.</text>
</comment>
<organism evidence="17 18">
    <name type="scientific">Candidatus Thiodiazotropha taylori</name>
    <dbReference type="NCBI Taxonomy" id="2792791"/>
    <lineage>
        <taxon>Bacteria</taxon>
        <taxon>Pseudomonadati</taxon>
        <taxon>Pseudomonadota</taxon>
        <taxon>Gammaproteobacteria</taxon>
        <taxon>Chromatiales</taxon>
        <taxon>Sedimenticolaceae</taxon>
        <taxon>Candidatus Thiodiazotropha</taxon>
    </lineage>
</organism>
<evidence type="ECO:0000256" key="12">
    <source>
        <dbReference type="ARBA" id="ARBA00047712"/>
    </source>
</evidence>
<dbReference type="PROSITE" id="PS51839">
    <property type="entry name" value="4FE4S_HC3"/>
    <property type="match status" value="1"/>
</dbReference>
<keyword evidence="9 13" id="KW-0411">Iron-sulfur</keyword>
<evidence type="ECO:0000256" key="3">
    <source>
        <dbReference type="ARBA" id="ARBA00022485"/>
    </source>
</evidence>
<dbReference type="SUPFAM" id="SSF54862">
    <property type="entry name" value="4Fe-4S ferredoxins"/>
    <property type="match status" value="1"/>
</dbReference>
<evidence type="ECO:0000313" key="17">
    <source>
        <dbReference type="EMBL" id="MCG7977924.1"/>
    </source>
</evidence>
<evidence type="ECO:0000256" key="6">
    <source>
        <dbReference type="ARBA" id="ARBA00022723"/>
    </source>
</evidence>
<evidence type="ECO:0000259" key="15">
    <source>
        <dbReference type="PROSITE" id="PS51669"/>
    </source>
</evidence>
<keyword evidence="10 13" id="KW-0520">NAD</keyword>
<keyword evidence="7 13" id="KW-1278">Translocase</keyword>
<dbReference type="InterPro" id="IPR001041">
    <property type="entry name" value="2Fe-2S_ferredoxin-type"/>
</dbReference>
<dbReference type="PROSITE" id="PS00641">
    <property type="entry name" value="COMPLEX1_75K_1"/>
    <property type="match status" value="1"/>
</dbReference>
<dbReference type="GO" id="GO:0051537">
    <property type="term" value="F:2 iron, 2 sulfur cluster binding"/>
    <property type="evidence" value="ECO:0007669"/>
    <property type="project" value="UniProtKB-UniRule"/>
</dbReference>
<dbReference type="Gene3D" id="3.40.50.740">
    <property type="match status" value="2"/>
</dbReference>
<dbReference type="Gene3D" id="3.30.70.20">
    <property type="match status" value="1"/>
</dbReference>
<dbReference type="PANTHER" id="PTHR43105:SF13">
    <property type="entry name" value="NADH-UBIQUINONE OXIDOREDUCTASE 75 KDA SUBUNIT, MITOCHONDRIAL"/>
    <property type="match status" value="1"/>
</dbReference>
<keyword evidence="4 13" id="KW-0001">2Fe-2S</keyword>
<dbReference type="FunFam" id="3.10.20.740:FF:000001">
    <property type="entry name" value="NADH-quinone oxidoreductase subunit G"/>
    <property type="match status" value="1"/>
</dbReference>
<dbReference type="Pfam" id="PF10588">
    <property type="entry name" value="NADH-G_4Fe-4S_3"/>
    <property type="match status" value="1"/>
</dbReference>
<dbReference type="EMBL" id="JAEPCR010000027">
    <property type="protein sequence ID" value="MCG7977924.1"/>
    <property type="molecule type" value="Genomic_DNA"/>
</dbReference>
<comment type="catalytic activity">
    <reaction evidence="12 13">
        <text>a quinone + NADH + 5 H(+)(in) = a quinol + NAD(+) + 4 H(+)(out)</text>
        <dbReference type="Rhea" id="RHEA:57888"/>
        <dbReference type="ChEBI" id="CHEBI:15378"/>
        <dbReference type="ChEBI" id="CHEBI:24646"/>
        <dbReference type="ChEBI" id="CHEBI:57540"/>
        <dbReference type="ChEBI" id="CHEBI:57945"/>
        <dbReference type="ChEBI" id="CHEBI:132124"/>
    </reaction>
</comment>
<keyword evidence="8 13" id="KW-0408">Iron</keyword>
<evidence type="ECO:0000256" key="10">
    <source>
        <dbReference type="ARBA" id="ARBA00023027"/>
    </source>
</evidence>
<dbReference type="GO" id="GO:0008137">
    <property type="term" value="F:NADH dehydrogenase (ubiquinone) activity"/>
    <property type="evidence" value="ECO:0007669"/>
    <property type="project" value="UniProtKB-UniRule"/>
</dbReference>
<dbReference type="GO" id="GO:0016651">
    <property type="term" value="F:oxidoreductase activity, acting on NAD(P)H"/>
    <property type="evidence" value="ECO:0007669"/>
    <property type="project" value="InterPro"/>
</dbReference>
<evidence type="ECO:0000256" key="13">
    <source>
        <dbReference type="RuleBase" id="RU003525"/>
    </source>
</evidence>
<dbReference type="Pfam" id="PF22117">
    <property type="entry name" value="Fer4_Nqo3"/>
    <property type="match status" value="1"/>
</dbReference>
<dbReference type="GO" id="GO:0016020">
    <property type="term" value="C:membrane"/>
    <property type="evidence" value="ECO:0007669"/>
    <property type="project" value="InterPro"/>
</dbReference>
<dbReference type="Gene3D" id="3.40.228.10">
    <property type="entry name" value="Dimethylsulfoxide Reductase, domain 2"/>
    <property type="match status" value="1"/>
</dbReference>
<name>A0A9E4NJD9_9GAMM</name>
<dbReference type="Pfam" id="PF13510">
    <property type="entry name" value="Fer2_4"/>
    <property type="match status" value="1"/>
</dbReference>
<keyword evidence="5 13" id="KW-0874">Quinone</keyword>
<evidence type="ECO:0000256" key="11">
    <source>
        <dbReference type="ARBA" id="ARBA00026021"/>
    </source>
</evidence>
<dbReference type="InterPro" id="IPR010228">
    <property type="entry name" value="NADH_UbQ_OxRdtase_Gsu"/>
</dbReference>
<sequence>MTDSTVTIEVDGQALQAEAGSMLIDVTDAAGIRIPRFCYHKKLSVSANCRMCLVEVEKVPKPLPACATPVADGMKVFTRSPRALAAQKGTMEFLLINHPLDCPICDQGGECELQDVAIGYGRDVSRYSEGKRVVADKNIGPLIATDMTRCIHCTRCVRFGDEIAGIREMGATGRGEHTVIGTYIEKSVDSELSGNVIDLCPVGALTSKPFRFNARAWELTQVDAIAPHDSLGSNINLHLRGNKVMRVHPRDNESINETWISDRDRFSYEGLYSSDRLTTPMIKKDGEWKDVSWDMALEMAAASLGEIKAADQIGALVSPTATLEELYLTQKLMNGLGCNNIDSRLRQGDFRLDNSLKRVNWLGMKIGEIDSLDAALVVGGNLRKEQPILAHRLRKAALAGADIHVITPQHLELNYKSRQLICTPGEMVKHLAAVAKAAGVKQGGTIGKLLDAADANEDAKAAAKGLKDGDTSAVMLGAMAQSHPDFSLLYSLAATLAEATGAKLSIVPAAVNSVGAQLAGAVPYLQAGGKPAESTGLDALGMLQQPRSGYLLLGVEPGMDFHNGALSQTALQSADMVVAISAYTSPELEACCDILLPMAIFTETSGTYVNAEGAWQQCRGAVKPQGEARPGWKILRVLGNLLNQQGFDYTDPGEIGEELRLLCEDVSLDNKLSPATDLEPRLGVDGLQRGGDTPLYATDPLVRRATALQQTKDAGEAVIRLHPIEAERQGLNSAENALIRQNGYQATLPVALDDSIPEGCVWIPTGLRDTLMLGQPFGEVTVEKA</sequence>
<reference evidence="17" key="1">
    <citation type="journal article" date="2021" name="Proc. Natl. Acad. Sci. U.S.A.">
        <title>Global biogeography of chemosynthetic symbionts reveals both localized and globally distributed symbiont groups. .</title>
        <authorList>
            <person name="Osvatic J.T."/>
            <person name="Wilkins L.G.E."/>
            <person name="Leibrecht L."/>
            <person name="Leray M."/>
            <person name="Zauner S."/>
            <person name="Polzin J."/>
            <person name="Camacho Y."/>
            <person name="Gros O."/>
            <person name="van Gils J.A."/>
            <person name="Eisen J.A."/>
            <person name="Petersen J.M."/>
            <person name="Yuen B."/>
        </authorList>
    </citation>
    <scope>NUCLEOTIDE SEQUENCE</scope>
    <source>
        <strain evidence="17">MAGclacostrist055</strain>
    </source>
</reference>
<dbReference type="PROSITE" id="PS51085">
    <property type="entry name" value="2FE2S_FER_2"/>
    <property type="match status" value="1"/>
</dbReference>
<dbReference type="CDD" id="cd00207">
    <property type="entry name" value="fer2"/>
    <property type="match status" value="1"/>
</dbReference>
<evidence type="ECO:0000256" key="7">
    <source>
        <dbReference type="ARBA" id="ARBA00022967"/>
    </source>
</evidence>
<dbReference type="InterPro" id="IPR019574">
    <property type="entry name" value="NADH_UbQ_OxRdtase_Gsu_4Fe4S-bd"/>
</dbReference>
<dbReference type="SUPFAM" id="SSF50692">
    <property type="entry name" value="ADC-like"/>
    <property type="match status" value="1"/>
</dbReference>
<dbReference type="PROSITE" id="PS51669">
    <property type="entry name" value="4FE4S_MOW_BIS_MGD"/>
    <property type="match status" value="1"/>
</dbReference>
<dbReference type="InterPro" id="IPR036010">
    <property type="entry name" value="2Fe-2S_ferredoxin-like_sf"/>
</dbReference>
<dbReference type="SMART" id="SM00929">
    <property type="entry name" value="NADH-G_4Fe-4S_3"/>
    <property type="match status" value="1"/>
</dbReference>
<feature type="domain" description="4Fe-4S Mo/W bis-MGD-type" evidence="15">
    <location>
        <begin position="219"/>
        <end position="275"/>
    </location>
</feature>
<evidence type="ECO:0000256" key="4">
    <source>
        <dbReference type="ARBA" id="ARBA00022714"/>
    </source>
</evidence>
<dbReference type="SUPFAM" id="SSF54292">
    <property type="entry name" value="2Fe-2S ferredoxin-like"/>
    <property type="match status" value="1"/>
</dbReference>
<feature type="domain" description="2Fe-2S ferredoxin-type" evidence="14">
    <location>
        <begin position="4"/>
        <end position="82"/>
    </location>
</feature>
<proteinExistence type="inferred from homology"/>
<dbReference type="GO" id="GO:0042773">
    <property type="term" value="P:ATP synthesis coupled electron transport"/>
    <property type="evidence" value="ECO:0007669"/>
    <property type="project" value="InterPro"/>
</dbReference>
<dbReference type="Proteomes" id="UP000886674">
    <property type="component" value="Unassembled WGS sequence"/>
</dbReference>
<dbReference type="NCBIfam" id="TIGR01973">
    <property type="entry name" value="NuoG"/>
    <property type="match status" value="1"/>
</dbReference>
<dbReference type="Pfam" id="PF00384">
    <property type="entry name" value="Molybdopterin"/>
    <property type="match status" value="1"/>
</dbReference>
<dbReference type="GO" id="GO:0048038">
    <property type="term" value="F:quinone binding"/>
    <property type="evidence" value="ECO:0007669"/>
    <property type="project" value="UniProtKB-UniRule"/>
</dbReference>
<dbReference type="Pfam" id="PF22151">
    <property type="entry name" value="Fer4_NDSU1"/>
    <property type="match status" value="1"/>
</dbReference>
<dbReference type="InterPro" id="IPR000283">
    <property type="entry name" value="NADH_UbQ_OxRdtase_75kDa_su_CS"/>
</dbReference>
<dbReference type="PROSITE" id="PS00642">
    <property type="entry name" value="COMPLEX1_75K_2"/>
    <property type="match status" value="1"/>
</dbReference>
<gene>
    <name evidence="17" type="primary">nuoG</name>
    <name evidence="17" type="ORF">JAY77_07230</name>
</gene>
<keyword evidence="6 13" id="KW-0479">Metal-binding</keyword>
<dbReference type="AlphaFoldDB" id="A0A9E4NJD9"/>
<dbReference type="InterPro" id="IPR009010">
    <property type="entry name" value="Asp_de-COase-like_dom_sf"/>
</dbReference>
<dbReference type="Gene3D" id="3.10.20.740">
    <property type="match status" value="1"/>
</dbReference>
<evidence type="ECO:0000256" key="2">
    <source>
        <dbReference type="ARBA" id="ARBA00005404"/>
    </source>
</evidence>
<accession>A0A9E4NJD9</accession>
<comment type="function">
    <text evidence="13">NDH-1 shuttles electrons from NADH, via FMN and iron-sulfur (Fe-S) centers, to quinones in the respiratory chain. Couples the redox reaction to proton translocation (for every two electrons transferred, four hydrogen ions are translocated across the cytoplasmic membrane), and thus conserves the redox energy in a proton gradient.</text>
</comment>
<comment type="cofactor">
    <cofactor evidence="1 13">
        <name>[4Fe-4S] cluster</name>
        <dbReference type="ChEBI" id="CHEBI:49883"/>
    </cofactor>
</comment>
<evidence type="ECO:0000256" key="9">
    <source>
        <dbReference type="ARBA" id="ARBA00023014"/>
    </source>
</evidence>
<evidence type="ECO:0000259" key="16">
    <source>
        <dbReference type="PROSITE" id="PS51839"/>
    </source>
</evidence>
<evidence type="ECO:0000313" key="18">
    <source>
        <dbReference type="Proteomes" id="UP000886674"/>
    </source>
</evidence>
<comment type="similarity">
    <text evidence="2 13">Belongs to the complex I 75 kDa subunit family.</text>
</comment>